<protein>
    <submittedName>
        <fullName evidence="2">Uncharacterized protein</fullName>
    </submittedName>
</protein>
<accession>A0AAV7SDH5</accession>
<feature type="compositionally biased region" description="Polar residues" evidence="1">
    <location>
        <begin position="235"/>
        <end position="245"/>
    </location>
</feature>
<sequence>MCADIGKEKTFQTRSSGAARILCFLRCLFHWLHCCGVHTCWRASVRRMPPKGVKAVPSAGRGKPLRVSTTTRQGVANEKHPVDLMNNRLADMALPQLEIVQQRSPSSDGGSLAENLVNQGNVDAVNDGKMEAVCLATSRDREVVQSDKFFSLSDHSSWSSNEHSDFEADKNSPEPDSEISCLASDRELLESGKSATVRKKQRKRSEHSGSVKHLLKPQDTKGLQWDYSKGDLTLHGNTEKQYNPVSLETIYQSIMEHREESRESQNSTSLS</sequence>
<feature type="region of interest" description="Disordered" evidence="1">
    <location>
        <begin position="52"/>
        <end position="73"/>
    </location>
</feature>
<feature type="compositionally biased region" description="Basic residues" evidence="1">
    <location>
        <begin position="196"/>
        <end position="205"/>
    </location>
</feature>
<name>A0AAV7SDH5_PLEWA</name>
<dbReference type="AlphaFoldDB" id="A0AAV7SDH5"/>
<gene>
    <name evidence="2" type="ORF">NDU88_003453</name>
</gene>
<dbReference type="Proteomes" id="UP001066276">
    <property type="component" value="Chromosome 4_2"/>
</dbReference>
<comment type="caution">
    <text evidence="2">The sequence shown here is derived from an EMBL/GenBank/DDBJ whole genome shotgun (WGS) entry which is preliminary data.</text>
</comment>
<evidence type="ECO:0000313" key="3">
    <source>
        <dbReference type="Proteomes" id="UP001066276"/>
    </source>
</evidence>
<evidence type="ECO:0000256" key="1">
    <source>
        <dbReference type="SAM" id="MobiDB-lite"/>
    </source>
</evidence>
<dbReference type="EMBL" id="JANPWB010000008">
    <property type="protein sequence ID" value="KAJ1162989.1"/>
    <property type="molecule type" value="Genomic_DNA"/>
</dbReference>
<feature type="compositionally biased region" description="Basic and acidic residues" evidence="1">
    <location>
        <begin position="162"/>
        <end position="173"/>
    </location>
</feature>
<organism evidence="2 3">
    <name type="scientific">Pleurodeles waltl</name>
    <name type="common">Iberian ribbed newt</name>
    <dbReference type="NCBI Taxonomy" id="8319"/>
    <lineage>
        <taxon>Eukaryota</taxon>
        <taxon>Metazoa</taxon>
        <taxon>Chordata</taxon>
        <taxon>Craniata</taxon>
        <taxon>Vertebrata</taxon>
        <taxon>Euteleostomi</taxon>
        <taxon>Amphibia</taxon>
        <taxon>Batrachia</taxon>
        <taxon>Caudata</taxon>
        <taxon>Salamandroidea</taxon>
        <taxon>Salamandridae</taxon>
        <taxon>Pleurodelinae</taxon>
        <taxon>Pleurodeles</taxon>
    </lineage>
</organism>
<feature type="region of interest" description="Disordered" evidence="1">
    <location>
        <begin position="153"/>
        <end position="245"/>
    </location>
</feature>
<evidence type="ECO:0000313" key="2">
    <source>
        <dbReference type="EMBL" id="KAJ1162989.1"/>
    </source>
</evidence>
<proteinExistence type="predicted"/>
<reference evidence="2" key="1">
    <citation type="journal article" date="2022" name="bioRxiv">
        <title>Sequencing and chromosome-scale assembly of the giantPleurodeles waltlgenome.</title>
        <authorList>
            <person name="Brown T."/>
            <person name="Elewa A."/>
            <person name="Iarovenko S."/>
            <person name="Subramanian E."/>
            <person name="Araus A.J."/>
            <person name="Petzold A."/>
            <person name="Susuki M."/>
            <person name="Suzuki K.-i.T."/>
            <person name="Hayashi T."/>
            <person name="Toyoda A."/>
            <person name="Oliveira C."/>
            <person name="Osipova E."/>
            <person name="Leigh N.D."/>
            <person name="Simon A."/>
            <person name="Yun M.H."/>
        </authorList>
    </citation>
    <scope>NUCLEOTIDE SEQUENCE</scope>
    <source>
        <strain evidence="2">20211129_DDA</strain>
        <tissue evidence="2">Liver</tissue>
    </source>
</reference>
<keyword evidence="3" id="KW-1185">Reference proteome</keyword>